<evidence type="ECO:0000313" key="1">
    <source>
        <dbReference type="Proteomes" id="UP000050795"/>
    </source>
</evidence>
<reference evidence="1" key="1">
    <citation type="submission" date="2022-06" db="EMBL/GenBank/DDBJ databases">
        <authorList>
            <person name="Berger JAMES D."/>
            <person name="Berger JAMES D."/>
        </authorList>
    </citation>
    <scope>NUCLEOTIDE SEQUENCE [LARGE SCALE GENOMIC DNA]</scope>
</reference>
<dbReference type="AlphaFoldDB" id="A0AA85KBQ0"/>
<organism evidence="1 2">
    <name type="scientific">Trichobilharzia regenti</name>
    <name type="common">Nasal bird schistosome</name>
    <dbReference type="NCBI Taxonomy" id="157069"/>
    <lineage>
        <taxon>Eukaryota</taxon>
        <taxon>Metazoa</taxon>
        <taxon>Spiralia</taxon>
        <taxon>Lophotrochozoa</taxon>
        <taxon>Platyhelminthes</taxon>
        <taxon>Trematoda</taxon>
        <taxon>Digenea</taxon>
        <taxon>Strigeidida</taxon>
        <taxon>Schistosomatoidea</taxon>
        <taxon>Schistosomatidae</taxon>
        <taxon>Trichobilharzia</taxon>
    </lineage>
</organism>
<dbReference type="Proteomes" id="UP000050795">
    <property type="component" value="Unassembled WGS sequence"/>
</dbReference>
<protein>
    <submittedName>
        <fullName evidence="2">Uncharacterized protein</fullName>
    </submittedName>
</protein>
<dbReference type="WBParaSite" id="TREG1_77490.1">
    <property type="protein sequence ID" value="TREG1_77490.1"/>
    <property type="gene ID" value="TREG1_77490"/>
</dbReference>
<proteinExistence type="predicted"/>
<reference evidence="2" key="2">
    <citation type="submission" date="2023-11" db="UniProtKB">
        <authorList>
            <consortium name="WormBaseParasite"/>
        </authorList>
    </citation>
    <scope>IDENTIFICATION</scope>
</reference>
<accession>A0AA85KBQ0</accession>
<keyword evidence="1" id="KW-1185">Reference proteome</keyword>
<name>A0AA85KBQ0_TRIRE</name>
<evidence type="ECO:0000313" key="2">
    <source>
        <dbReference type="WBParaSite" id="TREG1_77490.1"/>
    </source>
</evidence>
<sequence>MKNVLIKPLLCNALLKYNKWCFLRLLFSLHSKHRFCRLIARENLDKILGIVKNCVENDKSKEEREIHVQYFCNYLCISCIGVERNAGVILL</sequence>